<dbReference type="Proteomes" id="UP000004358">
    <property type="component" value="Unassembled WGS sequence"/>
</dbReference>
<dbReference type="EMBL" id="AANZ01000009">
    <property type="protein sequence ID" value="EAQ80344.1"/>
    <property type="molecule type" value="Genomic_DNA"/>
</dbReference>
<dbReference type="NCBIfam" id="NF038353">
    <property type="entry name" value="FxLYD_dom"/>
    <property type="match status" value="1"/>
</dbReference>
<accession>A3ZSS0</accession>
<dbReference type="AlphaFoldDB" id="A3ZSS0"/>
<sequence>MKPASTITLIVIICFALLGGAIWLNAKPGSTDLQVELANLRNDFEELENRTANLESVLANRSLPSFLQPPPKHRGKIDPNIPDKSWTAERLMTAYMQAETWPERLPLLRDPEAARPVMEAHYERYVRPASYKIHPIIGDLSKNGALLVQVTVENNIANYIVIQTSEGPRIDWLASKRKWAMDDEKIKAQKEQELIAKWNLEGATIVTKLLKKEQVGEYTYLHVQVKNSSQAYLSYLGISATLYDRDGGYVGKETSNESDISPGETVVIQVLCRNTSTYNVAKVDLKLDGVTVKDRADHTFQAEKWFQLIQE</sequence>
<evidence type="ECO:0000313" key="2">
    <source>
        <dbReference type="EMBL" id="EAQ80344.1"/>
    </source>
</evidence>
<comment type="caution">
    <text evidence="2">The sequence shown here is derived from an EMBL/GenBank/DDBJ whole genome shotgun (WGS) entry which is preliminary data.</text>
</comment>
<proteinExistence type="predicted"/>
<organism evidence="2 3">
    <name type="scientific">Blastopirellula marina DSM 3645</name>
    <dbReference type="NCBI Taxonomy" id="314230"/>
    <lineage>
        <taxon>Bacteria</taxon>
        <taxon>Pseudomonadati</taxon>
        <taxon>Planctomycetota</taxon>
        <taxon>Planctomycetia</taxon>
        <taxon>Pirellulales</taxon>
        <taxon>Pirellulaceae</taxon>
        <taxon>Blastopirellula</taxon>
    </lineage>
</organism>
<name>A3ZSS0_9BACT</name>
<dbReference type="RefSeq" id="WP_002655773.1">
    <property type="nucleotide sequence ID" value="NZ_CH672377.1"/>
</dbReference>
<feature type="coiled-coil region" evidence="1">
    <location>
        <begin position="30"/>
        <end position="57"/>
    </location>
</feature>
<dbReference type="HOGENOM" id="CLU_893302_0_0_0"/>
<gene>
    <name evidence="2" type="ORF">DSM3645_10882</name>
</gene>
<evidence type="ECO:0000256" key="1">
    <source>
        <dbReference type="SAM" id="Coils"/>
    </source>
</evidence>
<evidence type="ECO:0000313" key="3">
    <source>
        <dbReference type="Proteomes" id="UP000004358"/>
    </source>
</evidence>
<protein>
    <submittedName>
        <fullName evidence="2">Uncharacterized protein</fullName>
    </submittedName>
</protein>
<reference evidence="2 3" key="1">
    <citation type="submission" date="2006-02" db="EMBL/GenBank/DDBJ databases">
        <authorList>
            <person name="Amann R."/>
            <person name="Ferriera S."/>
            <person name="Johnson J."/>
            <person name="Kravitz S."/>
            <person name="Halpern A."/>
            <person name="Remington K."/>
            <person name="Beeson K."/>
            <person name="Tran B."/>
            <person name="Rogers Y.-H."/>
            <person name="Friedman R."/>
            <person name="Venter J.C."/>
        </authorList>
    </citation>
    <scope>NUCLEOTIDE SEQUENCE [LARGE SCALE GENOMIC DNA]</scope>
    <source>
        <strain evidence="2 3">DSM 3645</strain>
    </source>
</reference>
<keyword evidence="1" id="KW-0175">Coiled coil</keyword>
<dbReference type="InterPro" id="IPR047676">
    <property type="entry name" value="FxLYD_dom"/>
</dbReference>